<name>A0ABT1ICX2_9PSEU</name>
<protein>
    <recommendedName>
        <fullName evidence="3">Prevent-host-death family protein</fullName>
    </recommendedName>
</protein>
<organism evidence="1 2">
    <name type="scientific">Actinokineospora diospyrosa</name>
    <dbReference type="NCBI Taxonomy" id="103728"/>
    <lineage>
        <taxon>Bacteria</taxon>
        <taxon>Bacillati</taxon>
        <taxon>Actinomycetota</taxon>
        <taxon>Actinomycetes</taxon>
        <taxon>Pseudonocardiales</taxon>
        <taxon>Pseudonocardiaceae</taxon>
        <taxon>Actinokineospora</taxon>
    </lineage>
</organism>
<evidence type="ECO:0000313" key="2">
    <source>
        <dbReference type="Proteomes" id="UP001205185"/>
    </source>
</evidence>
<evidence type="ECO:0000313" key="1">
    <source>
        <dbReference type="EMBL" id="MCP2270464.1"/>
    </source>
</evidence>
<keyword evidence="2" id="KW-1185">Reference proteome</keyword>
<gene>
    <name evidence="1" type="ORF">LV75_002965</name>
</gene>
<accession>A0ABT1ICX2</accession>
<sequence>MATEVQWSELQRDPKSVAALADQGDDVLVRRRDGAALLLVREDRARSAAAGSFTAARGLRTVLAHLPPDAVNAALIEEFTWVDALPVGERLQFARDFVRAYQVSAELGNWSLLDQAVREWRSTAAIHADPGLRATLAGPLEDDFGAVTPPIIG</sequence>
<dbReference type="EMBL" id="JAMTCO010000007">
    <property type="protein sequence ID" value="MCP2270464.1"/>
    <property type="molecule type" value="Genomic_DNA"/>
</dbReference>
<proteinExistence type="predicted"/>
<reference evidence="1 2" key="1">
    <citation type="submission" date="2022-06" db="EMBL/GenBank/DDBJ databases">
        <title>Genomic Encyclopedia of Archaeal and Bacterial Type Strains, Phase II (KMG-II): from individual species to whole genera.</title>
        <authorList>
            <person name="Goeker M."/>
        </authorList>
    </citation>
    <scope>NUCLEOTIDE SEQUENCE [LARGE SCALE GENOMIC DNA]</scope>
    <source>
        <strain evidence="1 2">DSM 44255</strain>
    </source>
</reference>
<dbReference type="Proteomes" id="UP001205185">
    <property type="component" value="Unassembled WGS sequence"/>
</dbReference>
<evidence type="ECO:0008006" key="3">
    <source>
        <dbReference type="Google" id="ProtNLM"/>
    </source>
</evidence>
<comment type="caution">
    <text evidence="1">The sequence shown here is derived from an EMBL/GenBank/DDBJ whole genome shotgun (WGS) entry which is preliminary data.</text>
</comment>
<dbReference type="RefSeq" id="WP_253887435.1">
    <property type="nucleotide sequence ID" value="NZ_BAAAVB010000009.1"/>
</dbReference>